<comment type="caution">
    <text evidence="2">The sequence shown here is derived from an EMBL/GenBank/DDBJ whole genome shotgun (WGS) entry which is preliminary data.</text>
</comment>
<feature type="region of interest" description="Disordered" evidence="1">
    <location>
        <begin position="51"/>
        <end position="84"/>
    </location>
</feature>
<dbReference type="EMBL" id="SFCI01001042">
    <property type="protein sequence ID" value="TFY76952.1"/>
    <property type="molecule type" value="Genomic_DNA"/>
</dbReference>
<evidence type="ECO:0000256" key="1">
    <source>
        <dbReference type="SAM" id="MobiDB-lite"/>
    </source>
</evidence>
<organism evidence="2 3">
    <name type="scientific">Hericium alpestre</name>
    <dbReference type="NCBI Taxonomy" id="135208"/>
    <lineage>
        <taxon>Eukaryota</taxon>
        <taxon>Fungi</taxon>
        <taxon>Dikarya</taxon>
        <taxon>Basidiomycota</taxon>
        <taxon>Agaricomycotina</taxon>
        <taxon>Agaricomycetes</taxon>
        <taxon>Russulales</taxon>
        <taxon>Hericiaceae</taxon>
        <taxon>Hericium</taxon>
    </lineage>
</organism>
<evidence type="ECO:0000313" key="2">
    <source>
        <dbReference type="EMBL" id="TFY76952.1"/>
    </source>
</evidence>
<dbReference type="Proteomes" id="UP000298061">
    <property type="component" value="Unassembled WGS sequence"/>
</dbReference>
<evidence type="ECO:0000313" key="3">
    <source>
        <dbReference type="Proteomes" id="UP000298061"/>
    </source>
</evidence>
<feature type="compositionally biased region" description="Basic and acidic residues" evidence="1">
    <location>
        <begin position="66"/>
        <end position="84"/>
    </location>
</feature>
<name>A0A4Y9ZQ95_9AGAM</name>
<protein>
    <submittedName>
        <fullName evidence="2">Uncharacterized protein</fullName>
    </submittedName>
</protein>
<keyword evidence="3" id="KW-1185">Reference proteome</keyword>
<dbReference type="AlphaFoldDB" id="A0A4Y9ZQ95"/>
<sequence>MLTARFLLHLRAWDSKPVVGSVSRTMHDAEGTMPTFQAAQRAMTSIVDEFGSDPMQNAAESEDRDSEGHELSEIAVEDRGSSEA</sequence>
<proteinExistence type="predicted"/>
<accession>A0A4Y9ZQ95</accession>
<gene>
    <name evidence="2" type="ORF">EWM64_g7060</name>
</gene>
<dbReference type="OrthoDB" id="3267855at2759"/>
<reference evidence="2 3" key="1">
    <citation type="submission" date="2019-02" db="EMBL/GenBank/DDBJ databases">
        <title>Genome sequencing of the rare red list fungi Hericium alpestre (H. flagellum).</title>
        <authorList>
            <person name="Buettner E."/>
            <person name="Kellner H."/>
        </authorList>
    </citation>
    <scope>NUCLEOTIDE SEQUENCE [LARGE SCALE GENOMIC DNA]</scope>
    <source>
        <strain evidence="2 3">DSM 108284</strain>
    </source>
</reference>